<reference evidence="1" key="1">
    <citation type="journal article" date="2021" name="New Phytol.">
        <title>Evolutionary innovations through gain and loss of genes in the ectomycorrhizal Boletales.</title>
        <authorList>
            <person name="Wu G."/>
            <person name="Miyauchi S."/>
            <person name="Morin E."/>
            <person name="Kuo A."/>
            <person name="Drula E."/>
            <person name="Varga T."/>
            <person name="Kohler A."/>
            <person name="Feng B."/>
            <person name="Cao Y."/>
            <person name="Lipzen A."/>
            <person name="Daum C."/>
            <person name="Hundley H."/>
            <person name="Pangilinan J."/>
            <person name="Johnson J."/>
            <person name="Barry K."/>
            <person name="LaButti K."/>
            <person name="Ng V."/>
            <person name="Ahrendt S."/>
            <person name="Min B."/>
            <person name="Choi I.G."/>
            <person name="Park H."/>
            <person name="Plett J.M."/>
            <person name="Magnuson J."/>
            <person name="Spatafora J.W."/>
            <person name="Nagy L.G."/>
            <person name="Henrissat B."/>
            <person name="Grigoriev I.V."/>
            <person name="Yang Z.L."/>
            <person name="Xu J."/>
            <person name="Martin F.M."/>
        </authorList>
    </citation>
    <scope>NUCLEOTIDE SEQUENCE</scope>
    <source>
        <strain evidence="1">ATCC 28755</strain>
    </source>
</reference>
<gene>
    <name evidence="1" type="ORF">BJ138DRAFT_345128</name>
</gene>
<dbReference type="EMBL" id="MU267817">
    <property type="protein sequence ID" value="KAH7908526.1"/>
    <property type="molecule type" value="Genomic_DNA"/>
</dbReference>
<dbReference type="Proteomes" id="UP000790377">
    <property type="component" value="Unassembled WGS sequence"/>
</dbReference>
<accession>A0ACB8A4Y9</accession>
<keyword evidence="2" id="KW-1185">Reference proteome</keyword>
<evidence type="ECO:0000313" key="2">
    <source>
        <dbReference type="Proteomes" id="UP000790377"/>
    </source>
</evidence>
<feature type="non-terminal residue" evidence="1">
    <location>
        <position position="1"/>
    </location>
</feature>
<sequence>AQKLLGEASAFVSGGKKIHIACIVLLRQGALASDGGDFDLARDFLRRVFGEVAAHGGQTELALATYYSARNELFAQDYQKARDVFSRALEYFDELSDTTSQVQCVRALGEIALLEKDFSGANMQFAKAKSLCDETGMHPDFLYNGLAPSRLKASHEGWKLFLEGHLLCL</sequence>
<organism evidence="1 2">
    <name type="scientific">Hygrophoropsis aurantiaca</name>
    <dbReference type="NCBI Taxonomy" id="72124"/>
    <lineage>
        <taxon>Eukaryota</taxon>
        <taxon>Fungi</taxon>
        <taxon>Dikarya</taxon>
        <taxon>Basidiomycota</taxon>
        <taxon>Agaricomycotina</taxon>
        <taxon>Agaricomycetes</taxon>
        <taxon>Agaricomycetidae</taxon>
        <taxon>Boletales</taxon>
        <taxon>Coniophorineae</taxon>
        <taxon>Hygrophoropsidaceae</taxon>
        <taxon>Hygrophoropsis</taxon>
    </lineage>
</organism>
<evidence type="ECO:0000313" key="1">
    <source>
        <dbReference type="EMBL" id="KAH7908526.1"/>
    </source>
</evidence>
<proteinExistence type="predicted"/>
<protein>
    <submittedName>
        <fullName evidence="1">Uncharacterized protein</fullName>
    </submittedName>
</protein>
<comment type="caution">
    <text evidence="1">The sequence shown here is derived from an EMBL/GenBank/DDBJ whole genome shotgun (WGS) entry which is preliminary data.</text>
</comment>
<name>A0ACB8A4Y9_9AGAM</name>